<dbReference type="FunFam" id="3.30.300.20:FF:000004">
    <property type="entry name" value="GTPase Der"/>
    <property type="match status" value="1"/>
</dbReference>
<dbReference type="FunFam" id="3.40.50.300:FF:001185">
    <property type="entry name" value="GTPase Der"/>
    <property type="match status" value="1"/>
</dbReference>
<dbReference type="AlphaFoldDB" id="A0A7J7G900"/>
<evidence type="ECO:0000256" key="7">
    <source>
        <dbReference type="ARBA" id="ARBA00032345"/>
    </source>
</evidence>
<evidence type="ECO:0000256" key="5">
    <source>
        <dbReference type="ARBA" id="ARBA00022741"/>
    </source>
</evidence>
<dbReference type="PANTHER" id="PTHR43834">
    <property type="entry name" value="GTPASE DER"/>
    <property type="match status" value="1"/>
</dbReference>
<evidence type="ECO:0000313" key="10">
    <source>
        <dbReference type="EMBL" id="KAF5937209.1"/>
    </source>
</evidence>
<dbReference type="FunFam" id="3.40.50.300:FF:000040">
    <property type="entry name" value="GTPase Der"/>
    <property type="match status" value="1"/>
</dbReference>
<dbReference type="InterPro" id="IPR032859">
    <property type="entry name" value="KH_dom-like"/>
</dbReference>
<feature type="compositionally biased region" description="Acidic residues" evidence="8">
    <location>
        <begin position="76"/>
        <end position="94"/>
    </location>
</feature>
<dbReference type="GO" id="GO:0005525">
    <property type="term" value="F:GTP binding"/>
    <property type="evidence" value="ECO:0007669"/>
    <property type="project" value="UniProtKB-KW"/>
</dbReference>
<dbReference type="Gene3D" id="3.40.50.300">
    <property type="entry name" value="P-loop containing nucleotide triphosphate hydrolases"/>
    <property type="match status" value="2"/>
</dbReference>
<dbReference type="Pfam" id="PF14714">
    <property type="entry name" value="KH_dom-like"/>
    <property type="match status" value="1"/>
</dbReference>
<proteinExistence type="inferred from homology"/>
<evidence type="ECO:0000256" key="4">
    <source>
        <dbReference type="ARBA" id="ARBA00022737"/>
    </source>
</evidence>
<dbReference type="PRINTS" id="PR00326">
    <property type="entry name" value="GTP1OBG"/>
</dbReference>
<sequence length="660" mass="73458">MSSLDLCTSSLSKTLSLLSPISRALPSSLSPPPPRFSLFNHSHSLSVGTANHHRLLNLLRRVSQRSAGELAGEHDDAAEEIEDSSGCGDEEEEVDDGTYAIDVEALEEEAREAVREYSLSLSRELRIEDETNIQKETRGRQLRRKSTIRNIPDRLLPKVAIVGRPNVGKSALFNRLVGGNKAIVVDEPGVTRDRLYGRSFWGEYEFMVVDTGGVLSISKSQAEVMEELAITTTIGMEGIPLATREAAVARMPSMIERQAAVAVEESSVIIFLVDGQAGLTAADVEIADWLRKNFSHKCIILAVNKCESPRYNHFLYLLFRGLERECFSILFVQGLRKIEAPGNLDEETYVPAIAIVGRPNVGKSSILNALVGEDRTIVSPISGTTRDAVDTEFTAPDGQKFRLIDTAGIRRRAVVASSGSTTEALSVNRAFRAVRRSDVVALVIEAMACITEQDWRIAERIEREGKGCLIVVNKWDTIPNKNQQTVTYYEQDVRDKLRILGWAPIVYSTAIAGHSVEKILVAASIVEKERSRRLTTSIINQVVREAVAFKSPPRTRGGKRGRVYYCTQAAIRPPTFVFFVNDAKLFPETYRRYMEKQLRSDAGFSGTPIRLLWRSRRKMTKDDGRYEELILPQVTDGRVSTTKTQANLTLRDNKLSIIAT</sequence>
<accession>A0A7J7G900</accession>
<gene>
    <name evidence="10" type="ORF">HYC85_024715</name>
</gene>
<evidence type="ECO:0000256" key="8">
    <source>
        <dbReference type="SAM" id="MobiDB-lite"/>
    </source>
</evidence>
<evidence type="ECO:0000256" key="3">
    <source>
        <dbReference type="ARBA" id="ARBA00022517"/>
    </source>
</evidence>
<dbReference type="NCBIfam" id="TIGR00231">
    <property type="entry name" value="small_GTP"/>
    <property type="match status" value="1"/>
</dbReference>
<dbReference type="PROSITE" id="PS51712">
    <property type="entry name" value="G_ENGA"/>
    <property type="match status" value="1"/>
</dbReference>
<evidence type="ECO:0000259" key="9">
    <source>
        <dbReference type="PROSITE" id="PS51712"/>
    </source>
</evidence>
<keyword evidence="6" id="KW-0342">GTP-binding</keyword>
<dbReference type="Proteomes" id="UP000593564">
    <property type="component" value="Unassembled WGS sequence"/>
</dbReference>
<dbReference type="NCBIfam" id="TIGR03594">
    <property type="entry name" value="GTPase_EngA"/>
    <property type="match status" value="1"/>
</dbReference>
<evidence type="ECO:0000313" key="11">
    <source>
        <dbReference type="Proteomes" id="UP000593564"/>
    </source>
</evidence>
<keyword evidence="3" id="KW-0690">Ribosome biogenesis</keyword>
<evidence type="ECO:0000256" key="6">
    <source>
        <dbReference type="ARBA" id="ARBA00023134"/>
    </source>
</evidence>
<dbReference type="InterPro" id="IPR031166">
    <property type="entry name" value="G_ENGA"/>
</dbReference>
<dbReference type="PANTHER" id="PTHR43834:SF2">
    <property type="entry name" value="GTPASE DER"/>
    <property type="match status" value="1"/>
</dbReference>
<dbReference type="InterPro" id="IPR016484">
    <property type="entry name" value="GTPase_Der"/>
</dbReference>
<dbReference type="CDD" id="cd01894">
    <property type="entry name" value="EngA1"/>
    <property type="match status" value="1"/>
</dbReference>
<dbReference type="InterPro" id="IPR005225">
    <property type="entry name" value="Small_GTP-bd"/>
</dbReference>
<dbReference type="CDD" id="cd01895">
    <property type="entry name" value="EngA2"/>
    <property type="match status" value="1"/>
</dbReference>
<dbReference type="SUPFAM" id="SSF52540">
    <property type="entry name" value="P-loop containing nucleoside triphosphate hydrolases"/>
    <property type="match status" value="2"/>
</dbReference>
<dbReference type="EMBL" id="JACBKZ010000012">
    <property type="protein sequence ID" value="KAF5937209.1"/>
    <property type="molecule type" value="Genomic_DNA"/>
</dbReference>
<feature type="domain" description="EngA-type G" evidence="9">
    <location>
        <begin position="351"/>
        <end position="531"/>
    </location>
</feature>
<dbReference type="Gene3D" id="3.30.300.20">
    <property type="match status" value="1"/>
</dbReference>
<organism evidence="10 11">
    <name type="scientific">Camellia sinensis</name>
    <name type="common">Tea plant</name>
    <name type="synonym">Thea sinensis</name>
    <dbReference type="NCBI Taxonomy" id="4442"/>
    <lineage>
        <taxon>Eukaryota</taxon>
        <taxon>Viridiplantae</taxon>
        <taxon>Streptophyta</taxon>
        <taxon>Embryophyta</taxon>
        <taxon>Tracheophyta</taxon>
        <taxon>Spermatophyta</taxon>
        <taxon>Magnoliopsida</taxon>
        <taxon>eudicotyledons</taxon>
        <taxon>Gunneridae</taxon>
        <taxon>Pentapetalae</taxon>
        <taxon>asterids</taxon>
        <taxon>Ericales</taxon>
        <taxon>Theaceae</taxon>
        <taxon>Camellia</taxon>
    </lineage>
</organism>
<dbReference type="HAMAP" id="MF_00195">
    <property type="entry name" value="GTPase_Der"/>
    <property type="match status" value="1"/>
</dbReference>
<dbReference type="GO" id="GO:0009507">
    <property type="term" value="C:chloroplast"/>
    <property type="evidence" value="ECO:0007669"/>
    <property type="project" value="TreeGrafter"/>
</dbReference>
<evidence type="ECO:0000256" key="1">
    <source>
        <dbReference type="ARBA" id="ARBA00008279"/>
    </source>
</evidence>
<reference evidence="11" key="1">
    <citation type="journal article" date="2020" name="Nat. Commun.">
        <title>Genome assembly of wild tea tree DASZ reveals pedigree and selection history of tea varieties.</title>
        <authorList>
            <person name="Zhang W."/>
            <person name="Zhang Y."/>
            <person name="Qiu H."/>
            <person name="Guo Y."/>
            <person name="Wan H."/>
            <person name="Zhang X."/>
            <person name="Scossa F."/>
            <person name="Alseekh S."/>
            <person name="Zhang Q."/>
            <person name="Wang P."/>
            <person name="Xu L."/>
            <person name="Schmidt M.H."/>
            <person name="Jia X."/>
            <person name="Li D."/>
            <person name="Zhu A."/>
            <person name="Guo F."/>
            <person name="Chen W."/>
            <person name="Ni D."/>
            <person name="Usadel B."/>
            <person name="Fernie A.R."/>
            <person name="Wen W."/>
        </authorList>
    </citation>
    <scope>NUCLEOTIDE SEQUENCE [LARGE SCALE GENOMIC DNA]</scope>
    <source>
        <strain evidence="11">cv. G240</strain>
    </source>
</reference>
<evidence type="ECO:0000256" key="2">
    <source>
        <dbReference type="ARBA" id="ARBA00020953"/>
    </source>
</evidence>
<keyword evidence="5" id="KW-0547">Nucleotide-binding</keyword>
<protein>
    <recommendedName>
        <fullName evidence="2">GTPase Der</fullName>
    </recommendedName>
    <alternativeName>
        <fullName evidence="7">GTP-binding protein EngA</fullName>
    </alternativeName>
</protein>
<dbReference type="GO" id="GO:0042254">
    <property type="term" value="P:ribosome biogenesis"/>
    <property type="evidence" value="ECO:0007669"/>
    <property type="project" value="UniProtKB-KW"/>
</dbReference>
<keyword evidence="11" id="KW-1185">Reference proteome</keyword>
<dbReference type="InterPro" id="IPR006073">
    <property type="entry name" value="GTP-bd"/>
</dbReference>
<reference evidence="10 11" key="2">
    <citation type="submission" date="2020-07" db="EMBL/GenBank/DDBJ databases">
        <title>Genome assembly of wild tea tree DASZ reveals pedigree and selection history of tea varieties.</title>
        <authorList>
            <person name="Zhang W."/>
        </authorList>
    </citation>
    <scope>NUCLEOTIDE SEQUENCE [LARGE SCALE GENOMIC DNA]</scope>
    <source>
        <strain evidence="11">cv. G240</strain>
        <tissue evidence="10">Leaf</tissue>
    </source>
</reference>
<dbReference type="Pfam" id="PF01926">
    <property type="entry name" value="MMR_HSR1"/>
    <property type="match status" value="2"/>
</dbReference>
<dbReference type="InterPro" id="IPR015946">
    <property type="entry name" value="KH_dom-like_a/b"/>
</dbReference>
<comment type="caution">
    <text evidence="10">The sequence shown here is derived from an EMBL/GenBank/DDBJ whole genome shotgun (WGS) entry which is preliminary data.</text>
</comment>
<dbReference type="InterPro" id="IPR027417">
    <property type="entry name" value="P-loop_NTPase"/>
</dbReference>
<comment type="similarity">
    <text evidence="1">Belongs to the TRAFAC class TrmE-Era-EngA-EngB-Septin-like GTPase superfamily. EngA (Der) GTPase family.</text>
</comment>
<name>A0A7J7G900_CAMSI</name>
<feature type="region of interest" description="Disordered" evidence="8">
    <location>
        <begin position="69"/>
        <end position="94"/>
    </location>
</feature>
<keyword evidence="4" id="KW-0677">Repeat</keyword>